<dbReference type="AlphaFoldDB" id="A0A9P7JC00"/>
<dbReference type="RefSeq" id="XP_041191321.1">
    <property type="nucleotide sequence ID" value="XM_041333062.1"/>
</dbReference>
<reference evidence="2" key="1">
    <citation type="journal article" date="2020" name="New Phytol.">
        <title>Comparative genomics reveals dynamic genome evolution in host specialist ectomycorrhizal fungi.</title>
        <authorList>
            <person name="Lofgren L.A."/>
            <person name="Nguyen N.H."/>
            <person name="Vilgalys R."/>
            <person name="Ruytinx J."/>
            <person name="Liao H.L."/>
            <person name="Branco S."/>
            <person name="Kuo A."/>
            <person name="LaButti K."/>
            <person name="Lipzen A."/>
            <person name="Andreopoulos W."/>
            <person name="Pangilinan J."/>
            <person name="Riley R."/>
            <person name="Hundley H."/>
            <person name="Na H."/>
            <person name="Barry K."/>
            <person name="Grigoriev I.V."/>
            <person name="Stajich J.E."/>
            <person name="Kennedy P.G."/>
        </authorList>
    </citation>
    <scope>NUCLEOTIDE SEQUENCE</scope>
    <source>
        <strain evidence="2">MN1</strain>
    </source>
</reference>
<dbReference type="EMBL" id="JABBWG010000023">
    <property type="protein sequence ID" value="KAG1813560.1"/>
    <property type="molecule type" value="Genomic_DNA"/>
</dbReference>
<evidence type="ECO:0000313" key="3">
    <source>
        <dbReference type="Proteomes" id="UP000807769"/>
    </source>
</evidence>
<sequence length="514" mass="57334">MFLMHETPPNLSPKQVLIDVYITLRELQEMQQQIGEDIAVLVQAFTQEFAVPHLQCFAACCAIERVKPSRHSHISATGPRYIPPPMVATGAQIQCSAQAPNAFSTSIRDINPEVAKSKHWPSVLTTILKILGILVFFKEAHAALRLEQCTKSLQFKDVLEDTWKQLDDVSKTIATPHHKSCGLLHSKHSKANLWNAFCWGKNQDEENDGHGKAVLQSLVHEHKSEYLALSKEEQDELLTEFTAWKEMKKTGFCTTTKSKINNITQTLKAVENELKSLHCHTGVDNFMDTVMWINNQDLVNKMEGFAIQGMKGSAKKPPEAEECTGDPGTKMQWVHYFCNVIQWYQVVVEVLPDKIPFTNLSQVSSALPDLNMFCDRWDKGTMCWRSLSNTEFEKLCLEHEEKLKSGEIMIIAAALDLTEGQSAACKSIKTIRDSDSSNTEPAEPHDRAAPSAGPTPPPIPQPHNSPMQQPSDGPPSASQSFSSDFITPPFDYDAMLADLDQVFGLTPALNSMSE</sequence>
<gene>
    <name evidence="2" type="ORF">BJ212DRAFT_1300956</name>
</gene>
<comment type="caution">
    <text evidence="2">The sequence shown here is derived from an EMBL/GenBank/DDBJ whole genome shotgun (WGS) entry which is preliminary data.</text>
</comment>
<dbReference type="GeneID" id="64627079"/>
<feature type="region of interest" description="Disordered" evidence="1">
    <location>
        <begin position="430"/>
        <end position="485"/>
    </location>
</feature>
<feature type="compositionally biased region" description="Pro residues" evidence="1">
    <location>
        <begin position="453"/>
        <end position="463"/>
    </location>
</feature>
<name>A0A9P7JC00_9AGAM</name>
<dbReference type="Proteomes" id="UP000807769">
    <property type="component" value="Unassembled WGS sequence"/>
</dbReference>
<evidence type="ECO:0000256" key="1">
    <source>
        <dbReference type="SAM" id="MobiDB-lite"/>
    </source>
</evidence>
<proteinExistence type="predicted"/>
<keyword evidence="3" id="KW-1185">Reference proteome</keyword>
<dbReference type="OrthoDB" id="2687209at2759"/>
<evidence type="ECO:0000313" key="2">
    <source>
        <dbReference type="EMBL" id="KAG1813560.1"/>
    </source>
</evidence>
<protein>
    <submittedName>
        <fullName evidence="2">Uncharacterized protein</fullName>
    </submittedName>
</protein>
<organism evidence="2 3">
    <name type="scientific">Suillus subaureus</name>
    <dbReference type="NCBI Taxonomy" id="48587"/>
    <lineage>
        <taxon>Eukaryota</taxon>
        <taxon>Fungi</taxon>
        <taxon>Dikarya</taxon>
        <taxon>Basidiomycota</taxon>
        <taxon>Agaricomycotina</taxon>
        <taxon>Agaricomycetes</taxon>
        <taxon>Agaricomycetidae</taxon>
        <taxon>Boletales</taxon>
        <taxon>Suillineae</taxon>
        <taxon>Suillaceae</taxon>
        <taxon>Suillus</taxon>
    </lineage>
</organism>
<feature type="compositionally biased region" description="Polar residues" evidence="1">
    <location>
        <begin position="467"/>
        <end position="485"/>
    </location>
</feature>
<accession>A0A9P7JC00</accession>